<evidence type="ECO:0000313" key="2">
    <source>
        <dbReference type="Proteomes" id="UP001164250"/>
    </source>
</evidence>
<evidence type="ECO:0000313" key="1">
    <source>
        <dbReference type="EMBL" id="KAJ0102899.1"/>
    </source>
</evidence>
<organism evidence="1 2">
    <name type="scientific">Pistacia atlantica</name>
    <dbReference type="NCBI Taxonomy" id="434234"/>
    <lineage>
        <taxon>Eukaryota</taxon>
        <taxon>Viridiplantae</taxon>
        <taxon>Streptophyta</taxon>
        <taxon>Embryophyta</taxon>
        <taxon>Tracheophyta</taxon>
        <taxon>Spermatophyta</taxon>
        <taxon>Magnoliopsida</taxon>
        <taxon>eudicotyledons</taxon>
        <taxon>Gunneridae</taxon>
        <taxon>Pentapetalae</taxon>
        <taxon>rosids</taxon>
        <taxon>malvids</taxon>
        <taxon>Sapindales</taxon>
        <taxon>Anacardiaceae</taxon>
        <taxon>Pistacia</taxon>
    </lineage>
</organism>
<protein>
    <submittedName>
        <fullName evidence="1">Uncharacterized protein</fullName>
    </submittedName>
</protein>
<dbReference type="EMBL" id="CM047899">
    <property type="protein sequence ID" value="KAJ0102899.1"/>
    <property type="molecule type" value="Genomic_DNA"/>
</dbReference>
<accession>A0ACC1BVA0</accession>
<dbReference type="Proteomes" id="UP001164250">
    <property type="component" value="Chromosome 3"/>
</dbReference>
<proteinExistence type="predicted"/>
<sequence length="364" mass="41399">MGVKHQSCRNSSSSCCSNFLPVRYSTILTLALFFTSFYLFISPFRNLPEPFSLTEENPFRGDLRYAKFPWNKLYFGPSFEKLKLAVFSETWPIGAATGGMKRHASTLYHALAARGQEVLVFTVPSDRKFHHDIHDGNLHVYFAANDHGSVNCSLAFEIFHKLNNNGAFDYVHTESSLEELFSNRNGILPGPMTELQEAMPRLIDEIRLFSSYAQHICLSNSAAGSRFREKHRVPENVSLVMGVAGRLVRDEGHRLLYEDFSLITTRNPAVYLLVAGSGPWGKRPQGLDLTLMSDALWQNCFDTQLSEYSWDSRDEPQVLQRKGMACKEHALSMFAANKMASAYERFFPCMKNTKYCHYPLHTDC</sequence>
<comment type="caution">
    <text evidence="1">The sequence shown here is derived from an EMBL/GenBank/DDBJ whole genome shotgun (WGS) entry which is preliminary data.</text>
</comment>
<name>A0ACC1BVA0_9ROSI</name>
<keyword evidence="2" id="KW-1185">Reference proteome</keyword>
<reference evidence="2" key="1">
    <citation type="journal article" date="2023" name="G3 (Bethesda)">
        <title>Genome assembly and association tests identify interacting loci associated with vigor, precocity, and sex in interspecific pistachio rootstocks.</title>
        <authorList>
            <person name="Palmer W."/>
            <person name="Jacygrad E."/>
            <person name="Sagayaradj S."/>
            <person name="Cavanaugh K."/>
            <person name="Han R."/>
            <person name="Bertier L."/>
            <person name="Beede B."/>
            <person name="Kafkas S."/>
            <person name="Golino D."/>
            <person name="Preece J."/>
            <person name="Michelmore R."/>
        </authorList>
    </citation>
    <scope>NUCLEOTIDE SEQUENCE [LARGE SCALE GENOMIC DNA]</scope>
</reference>
<gene>
    <name evidence="1" type="ORF">Patl1_04792</name>
</gene>